<name>A0ABV0E1I4_9BURK</name>
<gene>
    <name evidence="1" type="ORF">VOI32_18020</name>
</gene>
<reference evidence="1 2" key="1">
    <citation type="submission" date="2024-01" db="EMBL/GenBank/DDBJ databases">
        <title>The diversity of rhizobia nodulating Mimosa spp. in eleven states of Brazil covering several biomes is determined by host plant, location, and edaphic factors.</title>
        <authorList>
            <person name="Rouws L."/>
            <person name="Barauna A."/>
            <person name="Beukes C."/>
            <person name="De Faria S.M."/>
            <person name="Gross E."/>
            <person name="Dos Reis Junior F.B."/>
            <person name="Simon M."/>
            <person name="Maluk M."/>
            <person name="Odee D.W."/>
            <person name="Kenicer G."/>
            <person name="Young J.P.W."/>
            <person name="Reis V.M."/>
            <person name="Zilli J."/>
            <person name="James E.K."/>
        </authorList>
    </citation>
    <scope>NUCLEOTIDE SEQUENCE [LARGE SCALE GENOMIC DNA]</scope>
    <source>
        <strain evidence="1 2">JHI1651</strain>
    </source>
</reference>
<evidence type="ECO:0000313" key="1">
    <source>
        <dbReference type="EMBL" id="MEO1755825.1"/>
    </source>
</evidence>
<evidence type="ECO:0000313" key="2">
    <source>
        <dbReference type="Proteomes" id="UP001462961"/>
    </source>
</evidence>
<accession>A0ABV0E1I4</accession>
<dbReference type="EMBL" id="JAYLVJ010000020">
    <property type="protein sequence ID" value="MEO1755825.1"/>
    <property type="molecule type" value="Genomic_DNA"/>
</dbReference>
<organism evidence="1 2">
    <name type="scientific">Paraburkholderia caribensis</name>
    <dbReference type="NCBI Taxonomy" id="75105"/>
    <lineage>
        <taxon>Bacteria</taxon>
        <taxon>Pseudomonadati</taxon>
        <taxon>Pseudomonadota</taxon>
        <taxon>Betaproteobacteria</taxon>
        <taxon>Burkholderiales</taxon>
        <taxon>Burkholderiaceae</taxon>
        <taxon>Paraburkholderia</taxon>
    </lineage>
</organism>
<comment type="caution">
    <text evidence="1">The sequence shown here is derived from an EMBL/GenBank/DDBJ whole genome shotgun (WGS) entry which is preliminary data.</text>
</comment>
<protein>
    <submittedName>
        <fullName evidence="1">Uncharacterized protein</fullName>
    </submittedName>
</protein>
<proteinExistence type="predicted"/>
<dbReference type="RefSeq" id="WP_146174415.1">
    <property type="nucleotide sequence ID" value="NZ_CP015960.1"/>
</dbReference>
<keyword evidence="2" id="KW-1185">Reference proteome</keyword>
<sequence length="127" mass="13699">MSSVKQNRPLSASEMSLARWMLEHGEPTAREFLEQLAVAEVTPWRCPCGCGSINFQMKGRKPAPPGVRILGDFMFGPDDAPAGIFIFESAGLLSGIEIYGLAGDAPAELPREDALRPLVPDRSQSGL</sequence>
<dbReference type="Proteomes" id="UP001462961">
    <property type="component" value="Unassembled WGS sequence"/>
</dbReference>